<dbReference type="KEGG" id="gdi:GDI3245"/>
<dbReference type="EMBL" id="AM889285">
    <property type="protein sequence ID" value="CAP57188.1"/>
    <property type="molecule type" value="Genomic_DNA"/>
</dbReference>
<keyword evidence="2" id="KW-1185">Reference proteome</keyword>
<dbReference type="Proteomes" id="UP000001176">
    <property type="component" value="Chromosome"/>
</dbReference>
<accession>A9H0Y7</accession>
<name>A9H0Y7_GLUDA</name>
<proteinExistence type="predicted"/>
<dbReference type="AlphaFoldDB" id="A9H0Y7"/>
<reference evidence="1 2" key="1">
    <citation type="journal article" date="2009" name="BMC Genomics">
        <title>Complete genome sequence of the sugarcane nitrogen-fixing endophyte Gluconacetobacter diazotrophicus Pal5.</title>
        <authorList>
            <person name="Bertalan M."/>
            <person name="Albano R."/>
            <person name="Padua V."/>
            <person name="Rouws L."/>
            <person name="Rojas C."/>
            <person name="Hemerly A."/>
            <person name="Teixeira K."/>
            <person name="Schwab S."/>
            <person name="Araujo J."/>
            <person name="Oliveira A."/>
            <person name="Franca L."/>
            <person name="Magalhaes V."/>
            <person name="Alqueres S."/>
            <person name="Cardoso A."/>
            <person name="Almeida W."/>
            <person name="Loureiro M.M."/>
            <person name="Nogueira E."/>
            <person name="Cidade D."/>
            <person name="Oliveira D."/>
            <person name="Simao T."/>
            <person name="Macedo J."/>
            <person name="Valadao A."/>
            <person name="Dreschsel M."/>
            <person name="Freitas F."/>
            <person name="Vidal M."/>
            <person name="Guedes H."/>
            <person name="Rodrigues E."/>
            <person name="Meneses C."/>
            <person name="Brioso P."/>
            <person name="Pozzer L."/>
            <person name="Figueiredo D."/>
            <person name="Montano H."/>
            <person name="Junior J."/>
            <person name="Filho G."/>
            <person name="Flores V."/>
            <person name="Ferreira B."/>
            <person name="Branco A."/>
            <person name="Gonzalez P."/>
            <person name="Guillobel H."/>
            <person name="Lemos M."/>
            <person name="Seibel L."/>
            <person name="Macedo J."/>
            <person name="Alves-Ferreira M."/>
            <person name="Sachetto-Martins G."/>
            <person name="Coelho A."/>
            <person name="Santos E."/>
            <person name="Amaral G."/>
            <person name="Neves A."/>
            <person name="Pacheco A.B."/>
            <person name="Carvalho D."/>
            <person name="Lery L."/>
            <person name="Bisch P."/>
            <person name="Rossle S.C."/>
            <person name="Urmenyi T."/>
            <person name="Kruger W.V."/>
            <person name="Martins O."/>
            <person name="Baldani J.I."/>
            <person name="Ferreira P.C."/>
        </authorList>
    </citation>
    <scope>NUCLEOTIDE SEQUENCE [LARGE SCALE GENOMIC DNA]</scope>
    <source>
        <strain evidence="2">ATCC 49037 / DSM 5601 / CCUG 37298 / CIP 103539 / LMG 7603 / PAl5</strain>
    </source>
</reference>
<organism evidence="1 2">
    <name type="scientific">Gluconacetobacter diazotrophicus (strain ATCC 49037 / DSM 5601 / CCUG 37298 / CIP 103539 / LMG 7603 / PAl5)</name>
    <dbReference type="NCBI Taxonomy" id="272568"/>
    <lineage>
        <taxon>Bacteria</taxon>
        <taxon>Pseudomonadati</taxon>
        <taxon>Pseudomonadota</taxon>
        <taxon>Alphaproteobacteria</taxon>
        <taxon>Acetobacterales</taxon>
        <taxon>Acetobacteraceae</taxon>
        <taxon>Gluconacetobacter</taxon>
    </lineage>
</organism>
<evidence type="ECO:0000313" key="1">
    <source>
        <dbReference type="EMBL" id="CAP57188.1"/>
    </source>
</evidence>
<sequence>MFVRRRRSDSIWQCPAWTFSVCFAPSSKDIQMARNMTLKANVPTPGPAPANVIPLRASFLPRHREYLMRWLDAGACMGLCDADVSSRSEDGPIEHVLVWVRENADPAYLLRPEGMNWVLIDNLRDHRLGTFHRFEAALYAIRPVLACGATAAA</sequence>
<protein>
    <submittedName>
        <fullName evidence="1">Uncharacterized protein</fullName>
    </submittedName>
</protein>
<evidence type="ECO:0000313" key="2">
    <source>
        <dbReference type="Proteomes" id="UP000001176"/>
    </source>
</evidence>
<gene>
    <name evidence="1" type="ordered locus">GDI3245</name>
</gene>